<dbReference type="HOGENOM" id="CLU_2383012_0_0_14"/>
<protein>
    <submittedName>
        <fullName evidence="2">Antibiotic biosynthesis monooxygenase</fullName>
    </submittedName>
</protein>
<dbReference type="OrthoDB" id="398761at2"/>
<gene>
    <name evidence="3" type="ORF">GOQ20_02740</name>
    <name evidence="4" type="ORF">NCTC10183_00772</name>
    <name evidence="2" type="ORF">VO56_00770</name>
</gene>
<keyword evidence="6" id="KW-1185">Reference proteome</keyword>
<reference evidence="3 7" key="3">
    <citation type="submission" date="2019-12" db="EMBL/GenBank/DDBJ databases">
        <title>Sequencing and analysis of the whole genome of Mycoplasma gallinaceum strain Peacock20181011.</title>
        <authorList>
            <person name="Liu X."/>
            <person name="Qin Z."/>
            <person name="Xu H."/>
        </authorList>
    </citation>
    <scope>NUCLEOTIDE SEQUENCE [LARGE SCALE GENOMIC DNA]</scope>
    <source>
        <strain evidence="3 7">Peacock20181011</strain>
    </source>
</reference>
<keyword evidence="2" id="KW-0503">Monooxygenase</keyword>
<dbReference type="EMBL" id="LR214950">
    <property type="protein sequence ID" value="VEU58980.1"/>
    <property type="molecule type" value="Genomic_DNA"/>
</dbReference>
<sequence>MIYARATLYKVDEEKLKGFIDYLYIFAKKVCIQNTNLSFEYGLENKGDVYVIERWSTEEEYKKFIAEKEFKTELATLSKMAKNVHILYQMTTKR</sequence>
<dbReference type="GO" id="GO:0004497">
    <property type="term" value="F:monooxygenase activity"/>
    <property type="evidence" value="ECO:0007669"/>
    <property type="project" value="UniProtKB-KW"/>
</dbReference>
<name>A0A0D5ZIP7_9BACT</name>
<evidence type="ECO:0000313" key="7">
    <source>
        <dbReference type="Proteomes" id="UP000503310"/>
    </source>
</evidence>
<organism evidence="5">
    <name type="scientific">Mycoplasmopsis gallinacea</name>
    <dbReference type="NCBI Taxonomy" id="29556"/>
    <lineage>
        <taxon>Bacteria</taxon>
        <taxon>Bacillati</taxon>
        <taxon>Mycoplasmatota</taxon>
        <taxon>Mycoplasmoidales</taxon>
        <taxon>Metamycoplasmataceae</taxon>
        <taxon>Mycoplasmopsis</taxon>
    </lineage>
</organism>
<dbReference type="RefSeq" id="WP_129620591.1">
    <property type="nucleotide sequence ID" value="NZ_CP047225.1"/>
</dbReference>
<evidence type="ECO:0000313" key="4">
    <source>
        <dbReference type="EMBL" id="VEU58980.1"/>
    </source>
</evidence>
<keyword evidence="2" id="KW-0560">Oxidoreductase</keyword>
<dbReference type="EMBL" id="CP047225">
    <property type="protein sequence ID" value="QIW62329.1"/>
    <property type="molecule type" value="Genomic_DNA"/>
</dbReference>
<dbReference type="InterPro" id="IPR011008">
    <property type="entry name" value="Dimeric_a/b-barrel"/>
</dbReference>
<dbReference type="InterPro" id="IPR007138">
    <property type="entry name" value="ABM_dom"/>
</dbReference>
<reference evidence="2 5" key="1">
    <citation type="journal article" date="2015" name="Genome Announc.">
        <title>Complete Genome Sequence of Mycoplasma meleagridis, a Possible Emerging Pathogen in Chickens.</title>
        <authorList>
            <person name="Abolnik C."/>
        </authorList>
    </citation>
    <scope>NUCLEOTIDE SEQUENCE [LARGE SCALE GENOMIC DNA]</scope>
    <source>
        <strain evidence="2 5">B2096 8B</strain>
    </source>
</reference>
<dbReference type="Proteomes" id="UP000503310">
    <property type="component" value="Chromosome"/>
</dbReference>
<dbReference type="KEGG" id="mgb:VO56_00770"/>
<reference evidence="4 6" key="2">
    <citation type="submission" date="2019-01" db="EMBL/GenBank/DDBJ databases">
        <authorList>
            <consortium name="Pathogen Informatics"/>
        </authorList>
    </citation>
    <scope>NUCLEOTIDE SEQUENCE [LARGE SCALE GENOMIC DNA]</scope>
    <source>
        <strain evidence="4 6">NCTC10183</strain>
    </source>
</reference>
<feature type="domain" description="ABM" evidence="1">
    <location>
        <begin position="1"/>
        <end position="71"/>
    </location>
</feature>
<evidence type="ECO:0000313" key="5">
    <source>
        <dbReference type="Proteomes" id="UP000032722"/>
    </source>
</evidence>
<dbReference type="Pfam" id="PF03992">
    <property type="entry name" value="ABM"/>
    <property type="match status" value="1"/>
</dbReference>
<dbReference type="PATRIC" id="fig|29556.3.peg.152"/>
<evidence type="ECO:0000259" key="1">
    <source>
        <dbReference type="Pfam" id="PF03992"/>
    </source>
</evidence>
<evidence type="ECO:0000313" key="2">
    <source>
        <dbReference type="EMBL" id="AKA49808.1"/>
    </source>
</evidence>
<dbReference type="SUPFAM" id="SSF54909">
    <property type="entry name" value="Dimeric alpha+beta barrel"/>
    <property type="match status" value="1"/>
</dbReference>
<dbReference type="Gene3D" id="3.30.70.100">
    <property type="match status" value="1"/>
</dbReference>
<dbReference type="Proteomes" id="UP000032722">
    <property type="component" value="Chromosome"/>
</dbReference>
<dbReference type="AlphaFoldDB" id="A0A0D5ZIP7"/>
<accession>A0A0D5ZIP7</accession>
<dbReference type="STRING" id="29556.VO56_00770"/>
<dbReference type="EMBL" id="CP011021">
    <property type="protein sequence ID" value="AKA49808.1"/>
    <property type="molecule type" value="Genomic_DNA"/>
</dbReference>
<dbReference type="Proteomes" id="UP000290568">
    <property type="component" value="Chromosome"/>
</dbReference>
<evidence type="ECO:0000313" key="3">
    <source>
        <dbReference type="EMBL" id="QIW62329.1"/>
    </source>
</evidence>
<evidence type="ECO:0000313" key="6">
    <source>
        <dbReference type="Proteomes" id="UP000290568"/>
    </source>
</evidence>
<proteinExistence type="predicted"/>